<evidence type="ECO:0000259" key="1">
    <source>
        <dbReference type="Pfam" id="PF13518"/>
    </source>
</evidence>
<comment type="caution">
    <text evidence="2">The sequence shown here is derived from an EMBL/GenBank/DDBJ whole genome shotgun (WGS) entry which is preliminary data.</text>
</comment>
<evidence type="ECO:0000313" key="3">
    <source>
        <dbReference type="Proteomes" id="UP000441797"/>
    </source>
</evidence>
<dbReference type="Pfam" id="PF13518">
    <property type="entry name" value="HTH_28"/>
    <property type="match status" value="1"/>
</dbReference>
<dbReference type="InterPro" id="IPR055247">
    <property type="entry name" value="InsJ-like_HTH"/>
</dbReference>
<dbReference type="EMBL" id="NAPY01000071">
    <property type="protein sequence ID" value="MUL39289.1"/>
    <property type="molecule type" value="Genomic_DNA"/>
</dbReference>
<evidence type="ECO:0000313" key="2">
    <source>
        <dbReference type="EMBL" id="MUL39289.1"/>
    </source>
</evidence>
<dbReference type="Proteomes" id="UP000441797">
    <property type="component" value="Unassembled WGS sequence"/>
</dbReference>
<feature type="domain" description="Insertion element IS150 protein InsJ-like helix-turn-helix" evidence="1">
    <location>
        <begin position="43"/>
        <end position="84"/>
    </location>
</feature>
<protein>
    <recommendedName>
        <fullName evidence="1">Insertion element IS150 protein InsJ-like helix-turn-helix domain-containing protein</fullName>
    </recommendedName>
</protein>
<name>A0A6N8G2F7_9CHRO</name>
<reference evidence="2 3" key="1">
    <citation type="journal article" date="2019" name="Front. Microbiol.">
        <title>Genomic Features for Desiccation Tolerance and Sugar Biosynthesis in the Extremophile Gloeocapsopsis sp. UTEX B3054.</title>
        <authorList>
            <person name="Urrejola C."/>
            <person name="Alcorta J."/>
            <person name="Salas L."/>
            <person name="Vasquez M."/>
            <person name="Polz M.F."/>
            <person name="Vicuna R."/>
            <person name="Diez B."/>
        </authorList>
    </citation>
    <scope>NUCLEOTIDE SEQUENCE [LARGE SCALE GENOMIC DNA]</scope>
    <source>
        <strain evidence="2 3">1H9</strain>
    </source>
</reference>
<accession>A0A6N8G2F7</accession>
<organism evidence="2 3">
    <name type="scientific">Gloeocapsopsis dulcis AAB1 = 1H9</name>
    <dbReference type="NCBI Taxonomy" id="1433147"/>
    <lineage>
        <taxon>Bacteria</taxon>
        <taxon>Bacillati</taxon>
        <taxon>Cyanobacteriota</taxon>
        <taxon>Cyanophyceae</taxon>
        <taxon>Oscillatoriophycideae</taxon>
        <taxon>Chroococcales</taxon>
        <taxon>Chroococcaceae</taxon>
        <taxon>Gloeocapsopsis</taxon>
        <taxon>Gloeocapsopsis dulcis</taxon>
    </lineage>
</organism>
<dbReference type="InterPro" id="IPR009057">
    <property type="entry name" value="Homeodomain-like_sf"/>
</dbReference>
<dbReference type="SUPFAM" id="SSF46689">
    <property type="entry name" value="Homeodomain-like"/>
    <property type="match status" value="1"/>
</dbReference>
<keyword evidence="3" id="KW-1185">Reference proteome</keyword>
<dbReference type="OrthoDB" id="459824at2"/>
<proteinExistence type="predicted"/>
<dbReference type="AlphaFoldDB" id="A0A6N8G2F7"/>
<sequence>MQSLSFMPKHLTVKAHLTIEELERRYRQARDAIELTHYQTIWLLAQGRSTKDISAVVGYTPNSIRRLTREYNQHGPEVLRNRRRNQLGAPTLLTKWQQAQLAQALQGPAPDGGLWNSRRVAEWMSKLLNRPVGVQRGWEYLRLIQKRIEGAQPWSKTDV</sequence>
<gene>
    <name evidence="2" type="ORF">BWI75_24115</name>
</gene>